<proteinExistence type="predicted"/>
<comment type="caution">
    <text evidence="2">The sequence shown here is derived from an EMBL/GenBank/DDBJ whole genome shotgun (WGS) entry which is preliminary data.</text>
</comment>
<organism evidence="2 3">
    <name type="scientific">Paracraurococcus lichenis</name>
    <dbReference type="NCBI Taxonomy" id="3064888"/>
    <lineage>
        <taxon>Bacteria</taxon>
        <taxon>Pseudomonadati</taxon>
        <taxon>Pseudomonadota</taxon>
        <taxon>Alphaproteobacteria</taxon>
        <taxon>Acetobacterales</taxon>
        <taxon>Roseomonadaceae</taxon>
        <taxon>Paracraurococcus</taxon>
    </lineage>
</organism>
<protein>
    <submittedName>
        <fullName evidence="2">Uncharacterized protein</fullName>
    </submittedName>
</protein>
<dbReference type="Proteomes" id="UP001243009">
    <property type="component" value="Unassembled WGS sequence"/>
</dbReference>
<dbReference type="RefSeq" id="WP_305107326.1">
    <property type="nucleotide sequence ID" value="NZ_JAUTWS010000048.1"/>
</dbReference>
<name>A0ABT9E952_9PROT</name>
<reference evidence="2 3" key="1">
    <citation type="submission" date="2023-08" db="EMBL/GenBank/DDBJ databases">
        <title>The draft genome sequence of Paracraurococcus sp. LOR1-02.</title>
        <authorList>
            <person name="Kingkaew E."/>
            <person name="Tanasupawat S."/>
        </authorList>
    </citation>
    <scope>NUCLEOTIDE SEQUENCE [LARGE SCALE GENOMIC DNA]</scope>
    <source>
        <strain evidence="2 3">LOR1-02</strain>
    </source>
</reference>
<feature type="coiled-coil region" evidence="1">
    <location>
        <begin position="13"/>
        <end position="40"/>
    </location>
</feature>
<evidence type="ECO:0000313" key="2">
    <source>
        <dbReference type="EMBL" id="MDO9712470.1"/>
    </source>
</evidence>
<evidence type="ECO:0000313" key="3">
    <source>
        <dbReference type="Proteomes" id="UP001243009"/>
    </source>
</evidence>
<keyword evidence="3" id="KW-1185">Reference proteome</keyword>
<gene>
    <name evidence="2" type="ORF">Q7A36_29275</name>
</gene>
<sequence length="180" mass="19299">MPGEFRKGVAFATLCADEEIARLQQEMAEMQDELDTLRRLLGLSLAPLSALPLIIPPYRRGVEVNWWSAKERVLGGVNRLRPLNDALGFVARGDGAAHSDYTMQACAGVGPIPGLLQGNPDGVTADDRQDALLRLVAAKHWLDTVLVHELWFSLFPDCALAGGNNLAGGTHSAQQGGECG</sequence>
<evidence type="ECO:0000256" key="1">
    <source>
        <dbReference type="SAM" id="Coils"/>
    </source>
</evidence>
<dbReference type="EMBL" id="JAUTWS010000048">
    <property type="protein sequence ID" value="MDO9712470.1"/>
    <property type="molecule type" value="Genomic_DNA"/>
</dbReference>
<keyword evidence="1" id="KW-0175">Coiled coil</keyword>
<accession>A0ABT9E952</accession>